<feature type="domain" description="PAS" evidence="14">
    <location>
        <begin position="309"/>
        <end position="389"/>
    </location>
</feature>
<evidence type="ECO:0000256" key="8">
    <source>
        <dbReference type="ARBA" id="ARBA00022840"/>
    </source>
</evidence>
<evidence type="ECO:0000313" key="15">
    <source>
        <dbReference type="EMBL" id="GAO27773.1"/>
    </source>
</evidence>
<organism evidence="15 16">
    <name type="scientific">Geofilum rubicundum JCM 15548</name>
    <dbReference type="NCBI Taxonomy" id="1236989"/>
    <lineage>
        <taxon>Bacteria</taxon>
        <taxon>Pseudomonadati</taxon>
        <taxon>Bacteroidota</taxon>
        <taxon>Bacteroidia</taxon>
        <taxon>Marinilabiliales</taxon>
        <taxon>Marinilabiliaceae</taxon>
        <taxon>Geofilum</taxon>
    </lineage>
</organism>
<dbReference type="Gene3D" id="1.10.287.130">
    <property type="match status" value="1"/>
</dbReference>
<dbReference type="PANTHER" id="PTHR43711">
    <property type="entry name" value="TWO-COMPONENT HISTIDINE KINASE"/>
    <property type="match status" value="1"/>
</dbReference>
<dbReference type="EMBL" id="BAZW01000098">
    <property type="protein sequence ID" value="GAO27773.1"/>
    <property type="molecule type" value="Genomic_DNA"/>
</dbReference>
<comment type="catalytic activity">
    <reaction evidence="1">
        <text>ATP + protein L-histidine = ADP + protein N-phospho-L-histidine.</text>
        <dbReference type="EC" id="2.7.13.3"/>
    </reaction>
</comment>
<dbReference type="FunFam" id="1.10.287.130:FF:000038">
    <property type="entry name" value="Sensory transduction histidine kinase"/>
    <property type="match status" value="1"/>
</dbReference>
<dbReference type="GO" id="GO:0016020">
    <property type="term" value="C:membrane"/>
    <property type="evidence" value="ECO:0007669"/>
    <property type="project" value="UniProtKB-SubCell"/>
</dbReference>
<keyword evidence="12" id="KW-1133">Transmembrane helix</keyword>
<dbReference type="InterPro" id="IPR035965">
    <property type="entry name" value="PAS-like_dom_sf"/>
</dbReference>
<dbReference type="Proteomes" id="UP000032900">
    <property type="component" value="Unassembled WGS sequence"/>
</dbReference>
<dbReference type="SUPFAM" id="SSF55874">
    <property type="entry name" value="ATPase domain of HSP90 chaperone/DNA topoisomerase II/histidine kinase"/>
    <property type="match status" value="1"/>
</dbReference>
<dbReference type="FunFam" id="3.30.565.10:FF:000010">
    <property type="entry name" value="Sensor histidine kinase RcsC"/>
    <property type="match status" value="1"/>
</dbReference>
<evidence type="ECO:0000256" key="2">
    <source>
        <dbReference type="ARBA" id="ARBA00004370"/>
    </source>
</evidence>
<accession>A0A0E9LR49</accession>
<dbReference type="InterPro" id="IPR003594">
    <property type="entry name" value="HATPase_dom"/>
</dbReference>
<gene>
    <name evidence="15" type="ORF">JCM15548_14624</name>
</gene>
<keyword evidence="5" id="KW-0808">Transferase</keyword>
<dbReference type="Pfam" id="PF00512">
    <property type="entry name" value="HisKA"/>
    <property type="match status" value="1"/>
</dbReference>
<evidence type="ECO:0000256" key="3">
    <source>
        <dbReference type="ARBA" id="ARBA00012438"/>
    </source>
</evidence>
<dbReference type="Pfam" id="PF02518">
    <property type="entry name" value="HATPase_c"/>
    <property type="match status" value="1"/>
</dbReference>
<dbReference type="InterPro" id="IPR005467">
    <property type="entry name" value="His_kinase_dom"/>
</dbReference>
<feature type="transmembrane region" description="Helical" evidence="12">
    <location>
        <begin position="275"/>
        <end position="296"/>
    </location>
</feature>
<dbReference type="InterPro" id="IPR003661">
    <property type="entry name" value="HisK_dim/P_dom"/>
</dbReference>
<dbReference type="STRING" id="1236989.JCM15548_14624"/>
<evidence type="ECO:0000256" key="11">
    <source>
        <dbReference type="ARBA" id="ARBA00023306"/>
    </source>
</evidence>
<comment type="subcellular location">
    <subcellularLocation>
        <location evidence="2">Membrane</location>
    </subcellularLocation>
</comment>
<name>A0A0E9LR49_9BACT</name>
<dbReference type="PANTHER" id="PTHR43711:SF31">
    <property type="entry name" value="HISTIDINE KINASE"/>
    <property type="match status" value="1"/>
</dbReference>
<dbReference type="PRINTS" id="PR00344">
    <property type="entry name" value="BCTRLSENSOR"/>
</dbReference>
<evidence type="ECO:0000256" key="10">
    <source>
        <dbReference type="ARBA" id="ARBA00023136"/>
    </source>
</evidence>
<feature type="domain" description="Histidine kinase" evidence="13">
    <location>
        <begin position="456"/>
        <end position="678"/>
    </location>
</feature>
<comment type="caution">
    <text evidence="15">The sequence shown here is derived from an EMBL/GenBank/DDBJ whole genome shotgun (WGS) entry which is preliminary data.</text>
</comment>
<protein>
    <recommendedName>
        <fullName evidence="3">histidine kinase</fullName>
        <ecNumber evidence="3">2.7.13.3</ecNumber>
    </recommendedName>
</protein>
<evidence type="ECO:0000256" key="4">
    <source>
        <dbReference type="ARBA" id="ARBA00022553"/>
    </source>
</evidence>
<keyword evidence="8" id="KW-0067">ATP-binding</keyword>
<keyword evidence="7 15" id="KW-0418">Kinase</keyword>
<dbReference type="Gene3D" id="3.30.565.10">
    <property type="entry name" value="Histidine kinase-like ATPase, C-terminal domain"/>
    <property type="match status" value="1"/>
</dbReference>
<dbReference type="AlphaFoldDB" id="A0A0E9LR49"/>
<evidence type="ECO:0000256" key="6">
    <source>
        <dbReference type="ARBA" id="ARBA00022741"/>
    </source>
</evidence>
<dbReference type="InterPro" id="IPR000014">
    <property type="entry name" value="PAS"/>
</dbReference>
<dbReference type="EC" id="2.7.13.3" evidence="3"/>
<keyword evidence="9" id="KW-0902">Two-component regulatory system</keyword>
<dbReference type="PROSITE" id="PS50112">
    <property type="entry name" value="PAS"/>
    <property type="match status" value="1"/>
</dbReference>
<dbReference type="Pfam" id="PF08447">
    <property type="entry name" value="PAS_3"/>
    <property type="match status" value="1"/>
</dbReference>
<evidence type="ECO:0000256" key="1">
    <source>
        <dbReference type="ARBA" id="ARBA00000085"/>
    </source>
</evidence>
<dbReference type="CDD" id="cd16922">
    <property type="entry name" value="HATPase_EvgS-ArcB-TorS-like"/>
    <property type="match status" value="1"/>
</dbReference>
<keyword evidence="10 12" id="KW-0472">Membrane</keyword>
<dbReference type="InterPro" id="IPR004358">
    <property type="entry name" value="Sig_transdc_His_kin-like_C"/>
</dbReference>
<dbReference type="PROSITE" id="PS50109">
    <property type="entry name" value="HIS_KIN"/>
    <property type="match status" value="1"/>
</dbReference>
<reference evidence="15 16" key="1">
    <citation type="journal article" date="2015" name="Microbes Environ.">
        <title>Distribution and evolution of nitrogen fixation genes in the phylum bacteroidetes.</title>
        <authorList>
            <person name="Inoue J."/>
            <person name="Oshima K."/>
            <person name="Suda W."/>
            <person name="Sakamoto M."/>
            <person name="Iino T."/>
            <person name="Noda S."/>
            <person name="Hongoh Y."/>
            <person name="Hattori M."/>
            <person name="Ohkuma M."/>
        </authorList>
    </citation>
    <scope>NUCLEOTIDE SEQUENCE [LARGE SCALE GENOMIC DNA]</scope>
    <source>
        <strain evidence="15">JCM 15548</strain>
    </source>
</reference>
<dbReference type="CDD" id="cd00082">
    <property type="entry name" value="HisKA"/>
    <property type="match status" value="1"/>
</dbReference>
<dbReference type="CDD" id="cd00130">
    <property type="entry name" value="PAS"/>
    <property type="match status" value="1"/>
</dbReference>
<evidence type="ECO:0000256" key="7">
    <source>
        <dbReference type="ARBA" id="ARBA00022777"/>
    </source>
</evidence>
<dbReference type="SUPFAM" id="SSF55785">
    <property type="entry name" value="PYP-like sensor domain (PAS domain)"/>
    <property type="match status" value="1"/>
</dbReference>
<evidence type="ECO:0000256" key="12">
    <source>
        <dbReference type="SAM" id="Phobius"/>
    </source>
</evidence>
<dbReference type="InterPro" id="IPR036890">
    <property type="entry name" value="HATPase_C_sf"/>
</dbReference>
<keyword evidence="12" id="KW-0812">Transmembrane</keyword>
<evidence type="ECO:0000256" key="5">
    <source>
        <dbReference type="ARBA" id="ARBA00022679"/>
    </source>
</evidence>
<keyword evidence="6" id="KW-0547">Nucleotide-binding</keyword>
<dbReference type="InterPro" id="IPR013655">
    <property type="entry name" value="PAS_fold_3"/>
</dbReference>
<proteinExistence type="predicted"/>
<dbReference type="SMART" id="SM00388">
    <property type="entry name" value="HisKA"/>
    <property type="match status" value="1"/>
</dbReference>
<dbReference type="Gene3D" id="3.30.450.20">
    <property type="entry name" value="PAS domain"/>
    <property type="match status" value="1"/>
</dbReference>
<evidence type="ECO:0000313" key="16">
    <source>
        <dbReference type="Proteomes" id="UP000032900"/>
    </source>
</evidence>
<keyword evidence="16" id="KW-1185">Reference proteome</keyword>
<sequence length="681" mass="77626">MDTKRFNNPRHFEAMTKYFKEKYHTIDVEGIICSDNHAFEFVLKYGVEIWDDVPVTFCGVNNIREFDIDTVKYKGVAEDINIAATLELINTLHPQLEELIVISDSTLSGLLFMDQFREAINTKSYPFRHKTIHAISARQLGADLSQIAPQNKAILLLSLYIPRNGATRDMIQEADFIRDRLDVPIYGNWDFLFGNFITGGVIITGRDQGLKAAQIMKSRLTDASETVPFLTLTPESKIIDYQQFDYYQLDSTLLPPDAIVINQPLSYLDRYKEEIIVVGLILGFLILIILFLLNIINQKRQVEKQLKKSESRLELALDGAHVGLWDIDFFKNDIFLNKWVSHLLGYETPDQLHFNLKNWDSYFHPQDIEQLKESFMMHVSGINASFSGEVRIRTVDDTFKWFSMHGKITEVIDQKPARMVGILMDIHFQREFEEQLRMAKEKAEESDRLKSSFLANMSHEIRTPMNAILGFSDILINGTFLTHEESEKYLQLIRASGESLLTLINDIIDISKIESGQFSLNNETFDLHVLLDKLEQVAHTILSNKSKEVKFILEKENKSPSLLITADQYRVEQIINNLVSNAIKFTSSGSIEVSYGIKENKNIVFKVKDTGQGIELKNHHVIFERFRQIDPGPNNNMGGTGLGLAITKSLVHLMGGKISVESALGKGACFTFNVPCKIHST</sequence>
<dbReference type="RefSeq" id="WP_083985274.1">
    <property type="nucleotide sequence ID" value="NZ_BAZW01000098.1"/>
</dbReference>
<keyword evidence="11" id="KW-0131">Cell cycle</keyword>
<evidence type="ECO:0000259" key="13">
    <source>
        <dbReference type="PROSITE" id="PS50109"/>
    </source>
</evidence>
<evidence type="ECO:0000259" key="14">
    <source>
        <dbReference type="PROSITE" id="PS50112"/>
    </source>
</evidence>
<dbReference type="OrthoDB" id="9796457at2"/>
<dbReference type="SUPFAM" id="SSF47384">
    <property type="entry name" value="Homodimeric domain of signal transducing histidine kinase"/>
    <property type="match status" value="1"/>
</dbReference>
<dbReference type="InterPro" id="IPR050736">
    <property type="entry name" value="Sensor_HK_Regulatory"/>
</dbReference>
<keyword evidence="4" id="KW-0597">Phosphoprotein</keyword>
<dbReference type="GO" id="GO:0000155">
    <property type="term" value="F:phosphorelay sensor kinase activity"/>
    <property type="evidence" value="ECO:0007669"/>
    <property type="project" value="InterPro"/>
</dbReference>
<evidence type="ECO:0000256" key="9">
    <source>
        <dbReference type="ARBA" id="ARBA00023012"/>
    </source>
</evidence>
<dbReference type="SMART" id="SM00387">
    <property type="entry name" value="HATPase_c"/>
    <property type="match status" value="1"/>
</dbReference>
<dbReference type="InterPro" id="IPR036097">
    <property type="entry name" value="HisK_dim/P_sf"/>
</dbReference>
<dbReference type="GO" id="GO:0005524">
    <property type="term" value="F:ATP binding"/>
    <property type="evidence" value="ECO:0007669"/>
    <property type="project" value="UniProtKB-KW"/>
</dbReference>